<evidence type="ECO:0000313" key="2">
    <source>
        <dbReference type="EMBL" id="KPL78689.1"/>
    </source>
</evidence>
<reference evidence="2 3" key="1">
    <citation type="submission" date="2015-07" db="EMBL/GenBank/DDBJ databases">
        <title>Genome sequence of Ornatilinea apprima DSM 23815.</title>
        <authorList>
            <person name="Hemp J."/>
            <person name="Ward L.M."/>
            <person name="Pace L.A."/>
            <person name="Fischer W.W."/>
        </authorList>
    </citation>
    <scope>NUCLEOTIDE SEQUENCE [LARGE SCALE GENOMIC DNA]</scope>
    <source>
        <strain evidence="2 3">P3M-1</strain>
    </source>
</reference>
<protein>
    <recommendedName>
        <fullName evidence="4">ParB/Sulfiredoxin domain-containing protein</fullName>
    </recommendedName>
</protein>
<feature type="compositionally biased region" description="Low complexity" evidence="1">
    <location>
        <begin position="311"/>
        <end position="322"/>
    </location>
</feature>
<gene>
    <name evidence="2" type="ORF">ADN00_05415</name>
</gene>
<dbReference type="AlphaFoldDB" id="A0A0P6XPT4"/>
<evidence type="ECO:0000256" key="1">
    <source>
        <dbReference type="SAM" id="MobiDB-lite"/>
    </source>
</evidence>
<dbReference type="OrthoDB" id="9820947at2"/>
<feature type="region of interest" description="Disordered" evidence="1">
    <location>
        <begin position="1"/>
        <end position="34"/>
    </location>
</feature>
<dbReference type="EMBL" id="LGCL01000016">
    <property type="protein sequence ID" value="KPL78689.1"/>
    <property type="molecule type" value="Genomic_DNA"/>
</dbReference>
<name>A0A0P6XPT4_9CHLR</name>
<comment type="caution">
    <text evidence="2">The sequence shown here is derived from an EMBL/GenBank/DDBJ whole genome shotgun (WGS) entry which is preliminary data.</text>
</comment>
<proteinExistence type="predicted"/>
<evidence type="ECO:0000313" key="3">
    <source>
        <dbReference type="Proteomes" id="UP000050417"/>
    </source>
</evidence>
<accession>A0A0P6XPT4</accession>
<keyword evidence="3" id="KW-1185">Reference proteome</keyword>
<organism evidence="2 3">
    <name type="scientific">Ornatilinea apprima</name>
    <dbReference type="NCBI Taxonomy" id="1134406"/>
    <lineage>
        <taxon>Bacteria</taxon>
        <taxon>Bacillati</taxon>
        <taxon>Chloroflexota</taxon>
        <taxon>Anaerolineae</taxon>
        <taxon>Anaerolineales</taxon>
        <taxon>Anaerolineaceae</taxon>
        <taxon>Ornatilinea</taxon>
    </lineage>
</organism>
<sequence length="392" mass="44550">MATSKRKRFSAFDDFQAPQDEPLPAPDPSNVSSLFSSQLRVEPVQQVERIERLKPSQMLPDRFQPRRLLPAALRDAFFAGELDCYETAAEWFTLSRQDAGHRTIVDRLLAMGSSFEEHGQIKPITGSWVPAEDGSYIFLIETGERRFWAACLQMIKEQRKDEPLLRVEVVEKPTRQRQVLENRHAENPSAVSQACEVASLILAELGKNPDGSYTDEYEYFRQARAQRMPAGLWDQIKPIMQLTRPRMVQLLNILQFPSTLLDMADRYRLPERVLREVLAFPPEQWEEMLKVSIQNELTSDEVSALAENDQARPGQAQAARPAKNAKGKTSPGKIATSGIRRFSNALVELDRMLQEEVMDQVADDLAASEEASDTLTFLEELVALIRVRIHSK</sequence>
<dbReference type="RefSeq" id="WP_075061955.1">
    <property type="nucleotide sequence ID" value="NZ_LGCL01000016.1"/>
</dbReference>
<dbReference type="STRING" id="1134406.ADN00_05415"/>
<dbReference type="Proteomes" id="UP000050417">
    <property type="component" value="Unassembled WGS sequence"/>
</dbReference>
<feature type="region of interest" description="Disordered" evidence="1">
    <location>
        <begin position="306"/>
        <end position="334"/>
    </location>
</feature>
<evidence type="ECO:0008006" key="4">
    <source>
        <dbReference type="Google" id="ProtNLM"/>
    </source>
</evidence>